<keyword evidence="1" id="KW-0614">Plasmid</keyword>
<organism evidence="1 2">
    <name type="scientific">Mycolicibacterium aubagnense</name>
    <dbReference type="NCBI Taxonomy" id="319707"/>
    <lineage>
        <taxon>Bacteria</taxon>
        <taxon>Bacillati</taxon>
        <taxon>Actinomycetota</taxon>
        <taxon>Actinomycetes</taxon>
        <taxon>Mycobacteriales</taxon>
        <taxon>Mycobacteriaceae</taxon>
        <taxon>Mycolicibacterium</taxon>
    </lineage>
</organism>
<gene>
    <name evidence="1" type="ORF">MAUB_63400</name>
</gene>
<proteinExistence type="predicted"/>
<reference evidence="1 2" key="1">
    <citation type="journal article" date="2019" name="Emerg. Microbes Infect.">
        <title>Comprehensive subspecies identification of 175 nontuberculous mycobacteria species based on 7547 genomic profiles.</title>
        <authorList>
            <person name="Matsumoto Y."/>
            <person name="Kinjo T."/>
            <person name="Motooka D."/>
            <person name="Nabeya D."/>
            <person name="Jung N."/>
            <person name="Uechi K."/>
            <person name="Horii T."/>
            <person name="Iida T."/>
            <person name="Fujita J."/>
            <person name="Nakamura S."/>
        </authorList>
    </citation>
    <scope>NUCLEOTIDE SEQUENCE [LARGE SCALE GENOMIC DNA]</scope>
    <source>
        <strain evidence="1 2">JCM 15296</strain>
        <plasmid evidence="1">pJCM15296</plasmid>
    </source>
</reference>
<dbReference type="EMBL" id="AP022578">
    <property type="protein sequence ID" value="BBX88139.1"/>
    <property type="molecule type" value="Genomic_DNA"/>
</dbReference>
<evidence type="ECO:0000313" key="1">
    <source>
        <dbReference type="EMBL" id="BBX88139.1"/>
    </source>
</evidence>
<accession>A0ABN5Z4Z7</accession>
<protein>
    <submittedName>
        <fullName evidence="1">Uncharacterized protein</fullName>
    </submittedName>
</protein>
<name>A0ABN5Z4Z7_9MYCO</name>
<keyword evidence="2" id="KW-1185">Reference proteome</keyword>
<sequence>MDANRIHSRINYARCNLQALGDKLAAADYVNLTAQLDALEKQPIYPGFKARYLFGRVLQVERQFIAAVKRRSAST</sequence>
<evidence type="ECO:0000313" key="2">
    <source>
        <dbReference type="Proteomes" id="UP000465609"/>
    </source>
</evidence>
<dbReference type="RefSeq" id="WP_138230756.1">
    <property type="nucleotide sequence ID" value="NZ_AP022578.1"/>
</dbReference>
<geneLocation type="plasmid" evidence="1 2">
    <name>pJCM15296</name>
</geneLocation>
<dbReference type="Proteomes" id="UP000465609">
    <property type="component" value="Plasmid pJCM15296"/>
</dbReference>